<comment type="caution">
    <text evidence="11">The sequence shown here is derived from an EMBL/GenBank/DDBJ whole genome shotgun (WGS) entry which is preliminary data.</text>
</comment>
<gene>
    <name evidence="11" type="ORF">ACFPM4_13020</name>
</gene>
<feature type="transmembrane region" description="Helical" evidence="8">
    <location>
        <begin position="177"/>
        <end position="208"/>
    </location>
</feature>
<keyword evidence="6 8" id="KW-0472">Membrane</keyword>
<keyword evidence="5 8" id="KW-1133">Transmembrane helix</keyword>
<dbReference type="SMART" id="SM00382">
    <property type="entry name" value="AAA"/>
    <property type="match status" value="1"/>
</dbReference>
<evidence type="ECO:0000256" key="4">
    <source>
        <dbReference type="ARBA" id="ARBA00022840"/>
    </source>
</evidence>
<dbReference type="Gene3D" id="3.40.50.300">
    <property type="entry name" value="P-loop containing nucleotide triphosphate hydrolases"/>
    <property type="match status" value="1"/>
</dbReference>
<evidence type="ECO:0000259" key="10">
    <source>
        <dbReference type="PROSITE" id="PS50929"/>
    </source>
</evidence>
<dbReference type="PROSITE" id="PS50893">
    <property type="entry name" value="ABC_TRANSPORTER_2"/>
    <property type="match status" value="1"/>
</dbReference>
<dbReference type="Gene3D" id="1.20.1560.10">
    <property type="entry name" value="ABC transporter type 1, transmembrane domain"/>
    <property type="match status" value="1"/>
</dbReference>
<keyword evidence="12" id="KW-1185">Reference proteome</keyword>
<evidence type="ECO:0000256" key="2">
    <source>
        <dbReference type="ARBA" id="ARBA00022692"/>
    </source>
</evidence>
<feature type="transmembrane region" description="Helical" evidence="8">
    <location>
        <begin position="52"/>
        <end position="75"/>
    </location>
</feature>
<dbReference type="GO" id="GO:0005524">
    <property type="term" value="F:ATP binding"/>
    <property type="evidence" value="ECO:0007669"/>
    <property type="project" value="UniProtKB-KW"/>
</dbReference>
<dbReference type="Proteomes" id="UP001596147">
    <property type="component" value="Unassembled WGS sequence"/>
</dbReference>
<dbReference type="InterPro" id="IPR003439">
    <property type="entry name" value="ABC_transporter-like_ATP-bd"/>
</dbReference>
<evidence type="ECO:0000256" key="1">
    <source>
        <dbReference type="ARBA" id="ARBA00004651"/>
    </source>
</evidence>
<sequence>MANERSGKPADNNPPVFQRGPGRRVPTGPVVKPKNTKETLKRLWGYLRKQKIGLISVTLFTAISSLLMLVGPYLIGKSIDEYIIPRDYDGLVTLCFVLLSVYICSSIFSWLQMHIMATVSQHTVRDMRSDLFDKLQKLPIPFFDKTTHGELMSRTTNDMDTVSNTLNQSAAQFINSILTLVGVVIFMLAMNVWLTLVSMIIIPIVILFTKNVASFTRNFFSRQQKELGALNGFIEETVSGQKVIKVYRREGKVVEQFQEKNRALRDVAKKAQIFTGVMGPSMNFINNLSFALIAAIGGWLAIQGDVVTVGVVVAFLNYSKQFSRPINELATQFNLLQSAIAGAERIFEVMDEVEEDIEHSKLPPLPAIKHSIAFEQVDFSYNAADGKVLKNVSFIAEKGQNIALVGPTGAGKTTIINLLTRFYDIENGSIMIDGTDIKMFDRNSVRRRIGIVLQDAFLFSGSIMENIRYGRLDATDEEVVEAAKMANADSFIRKLPNGYLSELTADGGNLSHGQRQLITIARAILADPDILILDEATSSIDTRTESQIQAAMKTLMKGRTSFVIAHRLSTIREADQILVIKDGGILERGNHEELMKQKGFYYELQTNAMSAQAAM</sequence>
<dbReference type="SUPFAM" id="SSF90123">
    <property type="entry name" value="ABC transporter transmembrane region"/>
    <property type="match status" value="1"/>
</dbReference>
<evidence type="ECO:0000313" key="12">
    <source>
        <dbReference type="Proteomes" id="UP001596147"/>
    </source>
</evidence>
<dbReference type="InterPro" id="IPR027417">
    <property type="entry name" value="P-loop_NTPase"/>
</dbReference>
<feature type="domain" description="ABC transmembrane type-1" evidence="10">
    <location>
        <begin position="57"/>
        <end position="338"/>
    </location>
</feature>
<dbReference type="CDD" id="cd18547">
    <property type="entry name" value="ABC_6TM_Tm288_like"/>
    <property type="match status" value="1"/>
</dbReference>
<dbReference type="InterPro" id="IPR003593">
    <property type="entry name" value="AAA+_ATPase"/>
</dbReference>
<feature type="region of interest" description="Disordered" evidence="7">
    <location>
        <begin position="1"/>
        <end position="32"/>
    </location>
</feature>
<dbReference type="InterPro" id="IPR036640">
    <property type="entry name" value="ABC1_TM_sf"/>
</dbReference>
<dbReference type="InterPro" id="IPR039421">
    <property type="entry name" value="Type_1_exporter"/>
</dbReference>
<evidence type="ECO:0000313" key="11">
    <source>
        <dbReference type="EMBL" id="MFC5465667.1"/>
    </source>
</evidence>
<dbReference type="InterPro" id="IPR011527">
    <property type="entry name" value="ABC1_TM_dom"/>
</dbReference>
<evidence type="ECO:0000256" key="7">
    <source>
        <dbReference type="SAM" id="MobiDB-lite"/>
    </source>
</evidence>
<keyword evidence="4 11" id="KW-0067">ATP-binding</keyword>
<comment type="subcellular location">
    <subcellularLocation>
        <location evidence="1">Cell membrane</location>
        <topology evidence="1">Multi-pass membrane protein</topology>
    </subcellularLocation>
</comment>
<protein>
    <submittedName>
        <fullName evidence="11">ABC transporter ATP-binding protein</fullName>
    </submittedName>
</protein>
<dbReference type="RefSeq" id="WP_382352464.1">
    <property type="nucleotide sequence ID" value="NZ_JBHSMC010000016.1"/>
</dbReference>
<evidence type="ECO:0000256" key="8">
    <source>
        <dbReference type="SAM" id="Phobius"/>
    </source>
</evidence>
<feature type="domain" description="ABC transporter" evidence="9">
    <location>
        <begin position="372"/>
        <end position="607"/>
    </location>
</feature>
<evidence type="ECO:0000259" key="9">
    <source>
        <dbReference type="PROSITE" id="PS50893"/>
    </source>
</evidence>
<keyword evidence="3" id="KW-0547">Nucleotide-binding</keyword>
<reference evidence="12" key="1">
    <citation type="journal article" date="2019" name="Int. J. Syst. Evol. Microbiol.">
        <title>The Global Catalogue of Microorganisms (GCM) 10K type strain sequencing project: providing services to taxonomists for standard genome sequencing and annotation.</title>
        <authorList>
            <consortium name="The Broad Institute Genomics Platform"/>
            <consortium name="The Broad Institute Genome Sequencing Center for Infectious Disease"/>
            <person name="Wu L."/>
            <person name="Ma J."/>
        </authorList>
    </citation>
    <scope>NUCLEOTIDE SEQUENCE [LARGE SCALE GENOMIC DNA]</scope>
    <source>
        <strain evidence="12">CGMCC 1.12237</strain>
    </source>
</reference>
<dbReference type="EMBL" id="JBHSMC010000016">
    <property type="protein sequence ID" value="MFC5465667.1"/>
    <property type="molecule type" value="Genomic_DNA"/>
</dbReference>
<dbReference type="PANTHER" id="PTHR43394">
    <property type="entry name" value="ATP-DEPENDENT PERMEASE MDL1, MITOCHONDRIAL"/>
    <property type="match status" value="1"/>
</dbReference>
<feature type="transmembrane region" description="Helical" evidence="8">
    <location>
        <begin position="288"/>
        <end position="316"/>
    </location>
</feature>
<evidence type="ECO:0000256" key="6">
    <source>
        <dbReference type="ARBA" id="ARBA00023136"/>
    </source>
</evidence>
<organism evidence="11 12">
    <name type="scientific">Lederbergia graminis</name>
    <dbReference type="NCBI Taxonomy" id="735518"/>
    <lineage>
        <taxon>Bacteria</taxon>
        <taxon>Bacillati</taxon>
        <taxon>Bacillota</taxon>
        <taxon>Bacilli</taxon>
        <taxon>Bacillales</taxon>
        <taxon>Bacillaceae</taxon>
        <taxon>Lederbergia</taxon>
    </lineage>
</organism>
<name>A0ABW0LL88_9BACI</name>
<evidence type="ECO:0000256" key="3">
    <source>
        <dbReference type="ARBA" id="ARBA00022741"/>
    </source>
</evidence>
<proteinExistence type="predicted"/>
<dbReference type="Pfam" id="PF00005">
    <property type="entry name" value="ABC_tran"/>
    <property type="match status" value="1"/>
</dbReference>
<accession>A0ABW0LL88</accession>
<feature type="transmembrane region" description="Helical" evidence="8">
    <location>
        <begin position="90"/>
        <end position="111"/>
    </location>
</feature>
<dbReference type="PROSITE" id="PS50929">
    <property type="entry name" value="ABC_TM1F"/>
    <property type="match status" value="1"/>
</dbReference>
<dbReference type="SUPFAM" id="SSF52540">
    <property type="entry name" value="P-loop containing nucleoside triphosphate hydrolases"/>
    <property type="match status" value="1"/>
</dbReference>
<dbReference type="CDD" id="cd03254">
    <property type="entry name" value="ABCC_Glucan_exporter_like"/>
    <property type="match status" value="1"/>
</dbReference>
<evidence type="ECO:0000256" key="5">
    <source>
        <dbReference type="ARBA" id="ARBA00022989"/>
    </source>
</evidence>
<dbReference type="InterPro" id="IPR017871">
    <property type="entry name" value="ABC_transporter-like_CS"/>
</dbReference>
<keyword evidence="2 8" id="KW-0812">Transmembrane</keyword>
<dbReference type="Pfam" id="PF00664">
    <property type="entry name" value="ABC_membrane"/>
    <property type="match status" value="1"/>
</dbReference>
<dbReference type="PROSITE" id="PS00211">
    <property type="entry name" value="ABC_TRANSPORTER_1"/>
    <property type="match status" value="1"/>
</dbReference>
<dbReference type="PANTHER" id="PTHR43394:SF1">
    <property type="entry name" value="ATP-BINDING CASSETTE SUB-FAMILY B MEMBER 10, MITOCHONDRIAL"/>
    <property type="match status" value="1"/>
</dbReference>